<keyword evidence="2" id="KW-1185">Reference proteome</keyword>
<dbReference type="Proteomes" id="UP000294564">
    <property type="component" value="Unassembled WGS sequence"/>
</dbReference>
<proteinExistence type="predicted"/>
<evidence type="ECO:0000313" key="2">
    <source>
        <dbReference type="Proteomes" id="UP000294564"/>
    </source>
</evidence>
<dbReference type="EMBL" id="SLXM01000001">
    <property type="protein sequence ID" value="TCP28344.1"/>
    <property type="molecule type" value="Genomic_DNA"/>
</dbReference>
<dbReference type="InterPro" id="IPR014917">
    <property type="entry name" value="DUF1800"/>
</dbReference>
<sequence>MNLEQHTQTLGLRNAKHLLRRTSFTFNKETLLEFSNLTPEQAFDKLLLAQSNKLAEPYDNKPEDNPHGFWISSPDPSSLDGQFRKKIYVAYWWLYNGLHQNSLKQKLTFFLHTSFTVSKFDAGSSVHFYDHMRLLEHFAFGNLKTLSKKITFDNSMLDYLDNTKNNANNPNENYAREFLELFTILKAEQVGSGDYTNYTELDVQQAAKVFSGIKTQNDRSNIDPDTNLPIGRIDIPRHDQEDKTFSHAFDETVISGSNTEEGIKQELDNFVEMVFNKDATAISFVRKLYRYFVKSEWENEIEENVIQPLALQLKNDNYEILPTLKTLLTSKHFYDLDDTNNTDEIIGSIIKSPLQLCNEVISFFKLTIPDPVSQSEDFFRFFDFLYRFYLSSAGLVMWAPDSVAGYPAHYQSPDFDRHWFSSNTVLARYKLIESLLTGRNKIRYNGKINVELNIVEFIQNNIDQPSDAIELITELSDLLYPEQIDDERKAYFAQNLLEGFPDYYWTNAWLGYQGSGDDTVVKSRLNALMIQMINAPEFQIM</sequence>
<evidence type="ECO:0000313" key="1">
    <source>
        <dbReference type="EMBL" id="TCP28344.1"/>
    </source>
</evidence>
<dbReference type="AlphaFoldDB" id="A0A4R2P2Y2"/>
<dbReference type="Pfam" id="PF08811">
    <property type="entry name" value="DUF1800"/>
    <property type="match status" value="1"/>
</dbReference>
<accession>A0A4R2P2Y2</accession>
<gene>
    <name evidence="1" type="ORF">EV195_101520</name>
</gene>
<reference evidence="1 2" key="1">
    <citation type="submission" date="2019-03" db="EMBL/GenBank/DDBJ databases">
        <title>Genomic Encyclopedia of Type Strains, Phase IV (KMG-IV): sequencing the most valuable type-strain genomes for metagenomic binning, comparative biology and taxonomic classification.</title>
        <authorList>
            <person name="Goeker M."/>
        </authorList>
    </citation>
    <scope>NUCLEOTIDE SEQUENCE [LARGE SCALE GENOMIC DNA]</scope>
    <source>
        <strain evidence="1 2">DSM 14836</strain>
    </source>
</reference>
<comment type="caution">
    <text evidence="1">The sequence shown here is derived from an EMBL/GenBank/DDBJ whole genome shotgun (WGS) entry which is preliminary data.</text>
</comment>
<organism evidence="1 2">
    <name type="scientific">Tenacibaculum skagerrakense</name>
    <dbReference type="NCBI Taxonomy" id="186571"/>
    <lineage>
        <taxon>Bacteria</taxon>
        <taxon>Pseudomonadati</taxon>
        <taxon>Bacteroidota</taxon>
        <taxon>Flavobacteriia</taxon>
        <taxon>Flavobacteriales</taxon>
        <taxon>Flavobacteriaceae</taxon>
        <taxon>Tenacibaculum</taxon>
    </lineage>
</organism>
<name>A0A4R2P2Y2_9FLAO</name>
<protein>
    <submittedName>
        <fullName evidence="1">Uncharacterized protein (DUF1800 family)</fullName>
    </submittedName>
</protein>
<dbReference type="OrthoDB" id="9772295at2"/>
<dbReference type="RefSeq" id="WP_132792443.1">
    <property type="nucleotide sequence ID" value="NZ_SLXM01000001.1"/>
</dbReference>